<dbReference type="AlphaFoldDB" id="A0AAJ0CJH6"/>
<evidence type="ECO:0000256" key="3">
    <source>
        <dbReference type="RuleBase" id="RU000454"/>
    </source>
</evidence>
<dbReference type="InterPro" id="IPR001969">
    <property type="entry name" value="Aspartic_peptidase_AS"/>
</dbReference>
<dbReference type="PANTHER" id="PTHR47966:SF65">
    <property type="entry name" value="ASPARTIC-TYPE ENDOPEPTIDASE"/>
    <property type="match status" value="1"/>
</dbReference>
<accession>A0AAJ0CJH6</accession>
<dbReference type="InterPro" id="IPR033121">
    <property type="entry name" value="PEPTIDASE_A1"/>
</dbReference>
<keyword evidence="3" id="KW-0378">Hydrolase</keyword>
<dbReference type="PROSITE" id="PS51767">
    <property type="entry name" value="PEPTIDASE_A1"/>
    <property type="match status" value="1"/>
</dbReference>
<evidence type="ECO:0000256" key="1">
    <source>
        <dbReference type="ARBA" id="ARBA00007447"/>
    </source>
</evidence>
<dbReference type="PROSITE" id="PS00141">
    <property type="entry name" value="ASP_PROTEASE"/>
    <property type="match status" value="1"/>
</dbReference>
<evidence type="ECO:0000259" key="4">
    <source>
        <dbReference type="PROSITE" id="PS51767"/>
    </source>
</evidence>
<name>A0AAJ0CJH6_9HYPO</name>
<keyword evidence="6" id="KW-1185">Reference proteome</keyword>
<dbReference type="GO" id="GO:0006508">
    <property type="term" value="P:proteolysis"/>
    <property type="evidence" value="ECO:0007669"/>
    <property type="project" value="UniProtKB-KW"/>
</dbReference>
<reference evidence="5" key="1">
    <citation type="submission" date="2023-06" db="EMBL/GenBank/DDBJ databases">
        <title>Conoideocrella luteorostrata (Hypocreales: Clavicipitaceae), a potential biocontrol fungus for elongate hemlock scale in United States Christmas tree production areas.</title>
        <authorList>
            <person name="Barrett H."/>
            <person name="Lovett B."/>
            <person name="Macias A.M."/>
            <person name="Stajich J.E."/>
            <person name="Kasson M.T."/>
        </authorList>
    </citation>
    <scope>NUCLEOTIDE SEQUENCE</scope>
    <source>
        <strain evidence="5">ARSEF 14590</strain>
    </source>
</reference>
<proteinExistence type="inferred from homology"/>
<comment type="similarity">
    <text evidence="1 3">Belongs to the peptidase A1 family.</text>
</comment>
<protein>
    <recommendedName>
        <fullName evidence="4">Peptidase A1 domain-containing protein</fullName>
    </recommendedName>
</protein>
<organism evidence="5 6">
    <name type="scientific">Conoideocrella luteorostrata</name>
    <dbReference type="NCBI Taxonomy" id="1105319"/>
    <lineage>
        <taxon>Eukaryota</taxon>
        <taxon>Fungi</taxon>
        <taxon>Dikarya</taxon>
        <taxon>Ascomycota</taxon>
        <taxon>Pezizomycotina</taxon>
        <taxon>Sordariomycetes</taxon>
        <taxon>Hypocreomycetidae</taxon>
        <taxon>Hypocreales</taxon>
        <taxon>Clavicipitaceae</taxon>
        <taxon>Conoideocrella</taxon>
    </lineage>
</organism>
<sequence length="355" mass="37097">MILNFGNPPQKIIGIFDTGSSDLIIPQAGSAVCLVPNQQCRGSNVVLGDFDASKDTNFQPRSNSGFNAAFGAGGTLSGSYIMTTVSIGNAALGGVQVGLAVNGSMPRDAFHVSRFGVGPVDSEQTQEANKYANLPQHMKDVGLISANMVSLSFNSTPFANGSATFGGIDQTKFQGKLEQVSIEADDKGKMSRFVVKMTSINLSIGGAGRRRSIHLGKRATTNLGLGQSNGFTAIDTSAPFIAIPNDSIANLAKALGTSFSDQSGLGLIDCALASGDNSLIFGFNNDSTLISVPLSRIVISKDVLTKEDQQSGRCALSIAAAGPKDALNVMGYPFMTAVYTVFDMDNKRLLFAKAV</sequence>
<dbReference type="PRINTS" id="PR00792">
    <property type="entry name" value="PEPSIN"/>
</dbReference>
<dbReference type="Proteomes" id="UP001251528">
    <property type="component" value="Unassembled WGS sequence"/>
</dbReference>
<keyword evidence="3" id="KW-0645">Protease</keyword>
<evidence type="ECO:0000256" key="2">
    <source>
        <dbReference type="ARBA" id="ARBA00022750"/>
    </source>
</evidence>
<evidence type="ECO:0000313" key="6">
    <source>
        <dbReference type="Proteomes" id="UP001251528"/>
    </source>
</evidence>
<gene>
    <name evidence="5" type="ORF">QQS21_010428</name>
</gene>
<dbReference type="PANTHER" id="PTHR47966">
    <property type="entry name" value="BETA-SITE APP-CLEAVING ENZYME, ISOFORM A-RELATED"/>
    <property type="match status" value="1"/>
</dbReference>
<evidence type="ECO:0000313" key="5">
    <source>
        <dbReference type="EMBL" id="KAK2591876.1"/>
    </source>
</evidence>
<dbReference type="Pfam" id="PF00026">
    <property type="entry name" value="Asp"/>
    <property type="match status" value="1"/>
</dbReference>
<dbReference type="Gene3D" id="2.40.70.10">
    <property type="entry name" value="Acid Proteases"/>
    <property type="match status" value="2"/>
</dbReference>
<feature type="domain" description="Peptidase A1" evidence="4">
    <location>
        <begin position="1"/>
        <end position="352"/>
    </location>
</feature>
<dbReference type="InterPro" id="IPR021109">
    <property type="entry name" value="Peptidase_aspartic_dom_sf"/>
</dbReference>
<dbReference type="GO" id="GO:0004190">
    <property type="term" value="F:aspartic-type endopeptidase activity"/>
    <property type="evidence" value="ECO:0007669"/>
    <property type="project" value="UniProtKB-KW"/>
</dbReference>
<dbReference type="InterPro" id="IPR001461">
    <property type="entry name" value="Aspartic_peptidase_A1"/>
</dbReference>
<keyword evidence="2 3" id="KW-0064">Aspartyl protease</keyword>
<comment type="caution">
    <text evidence="5">The sequence shown here is derived from an EMBL/GenBank/DDBJ whole genome shotgun (WGS) entry which is preliminary data.</text>
</comment>
<dbReference type="EMBL" id="JASWJB010000303">
    <property type="protein sequence ID" value="KAK2591876.1"/>
    <property type="molecule type" value="Genomic_DNA"/>
</dbReference>
<dbReference type="SUPFAM" id="SSF50630">
    <property type="entry name" value="Acid proteases"/>
    <property type="match status" value="1"/>
</dbReference>